<gene>
    <name evidence="2" type="ORF">A8806_116115</name>
</gene>
<organism evidence="2 3">
    <name type="scientific">Faecalicatena orotica</name>
    <dbReference type="NCBI Taxonomy" id="1544"/>
    <lineage>
        <taxon>Bacteria</taxon>
        <taxon>Bacillati</taxon>
        <taxon>Bacillota</taxon>
        <taxon>Clostridia</taxon>
        <taxon>Lachnospirales</taxon>
        <taxon>Lachnospiraceae</taxon>
        <taxon>Faecalicatena</taxon>
    </lineage>
</organism>
<accession>A0A2Y9CAN4</accession>
<dbReference type="Proteomes" id="UP000245845">
    <property type="component" value="Unassembled WGS sequence"/>
</dbReference>
<feature type="chain" id="PRO_5043162266" evidence="1">
    <location>
        <begin position="23"/>
        <end position="439"/>
    </location>
</feature>
<dbReference type="Gene3D" id="3.40.190.10">
    <property type="entry name" value="Periplasmic binding protein-like II"/>
    <property type="match status" value="2"/>
</dbReference>
<dbReference type="EMBL" id="QGDL01000016">
    <property type="protein sequence ID" value="PWJ22938.1"/>
    <property type="molecule type" value="Genomic_DNA"/>
</dbReference>
<name>A0A2Y9CAN4_9FIRM</name>
<keyword evidence="1" id="KW-0732">Signal</keyword>
<dbReference type="Pfam" id="PF01547">
    <property type="entry name" value="SBP_bac_1"/>
    <property type="match status" value="1"/>
</dbReference>
<sequence>MKKRTKKIMSLLLAGAMVVSLAGCGKSGGSDSSKDSDSKGSGVAEITFWDMPWGPAEYQNVAEKLVDQFNEEHKDTIKVKYQSIPWDGCFNAFNVAIESGADLDVSTGSAYQPHQFAEMDEILPMDDVVKAFEEEGKLDDFVDGSLDQFQMDGQQVAMPWNIDPKGIYYNKEMLDAAGLTAPTTWDEFYDCCKALTKDGVYGLALAGNNPWQLEALMFDNGGSYIDEDKQANFDTPQTKEALEFLRKLKDVCAPGSAGYKRDEAVKLFMQEKAAFIVMSADFSVEIKNQSDEFYDKCEVLEPLTSPEGIQRGMMGMNGIMGYKQTKHPEEVKTFIKWWIENSDVLWEEGQMGPFPSRKSQMELSSIADNKFKQVFAESIIPVGVPLNFPHKGAFPAVNVIEGEELGAEASSTVLGTDTPIDEITSTINDKIQTILEANE</sequence>
<keyword evidence="3" id="KW-1185">Reference proteome</keyword>
<dbReference type="InterPro" id="IPR006059">
    <property type="entry name" value="SBP"/>
</dbReference>
<evidence type="ECO:0000313" key="2">
    <source>
        <dbReference type="EMBL" id="PWJ22938.1"/>
    </source>
</evidence>
<reference evidence="2 3" key="1">
    <citation type="submission" date="2018-05" db="EMBL/GenBank/DDBJ databases">
        <title>The Hungate 1000. A catalogue of reference genomes from the rumen microbiome.</title>
        <authorList>
            <person name="Kelly W."/>
        </authorList>
    </citation>
    <scope>NUCLEOTIDE SEQUENCE [LARGE SCALE GENOMIC DNA]</scope>
    <source>
        <strain evidence="2 3">NLAE-zl-C242</strain>
    </source>
</reference>
<evidence type="ECO:0000256" key="1">
    <source>
        <dbReference type="SAM" id="SignalP"/>
    </source>
</evidence>
<dbReference type="AlphaFoldDB" id="A0A2Y9CAN4"/>
<dbReference type="PANTHER" id="PTHR43649:SF30">
    <property type="entry name" value="ABC TRANSPORTER SUBSTRATE-BINDING PROTEIN"/>
    <property type="match status" value="1"/>
</dbReference>
<dbReference type="PROSITE" id="PS51257">
    <property type="entry name" value="PROKAR_LIPOPROTEIN"/>
    <property type="match status" value="1"/>
</dbReference>
<dbReference type="PANTHER" id="PTHR43649">
    <property type="entry name" value="ARABINOSE-BINDING PROTEIN-RELATED"/>
    <property type="match status" value="1"/>
</dbReference>
<dbReference type="OrthoDB" id="367242at2"/>
<dbReference type="RefSeq" id="WP_109733323.1">
    <property type="nucleotide sequence ID" value="NZ_BAAACK010000022.1"/>
</dbReference>
<proteinExistence type="predicted"/>
<dbReference type="InterPro" id="IPR050490">
    <property type="entry name" value="Bact_solute-bd_prot1"/>
</dbReference>
<dbReference type="SUPFAM" id="SSF53850">
    <property type="entry name" value="Periplasmic binding protein-like II"/>
    <property type="match status" value="1"/>
</dbReference>
<dbReference type="CDD" id="cd13585">
    <property type="entry name" value="PBP2_TMBP_like"/>
    <property type="match status" value="1"/>
</dbReference>
<feature type="signal peptide" evidence="1">
    <location>
        <begin position="1"/>
        <end position="22"/>
    </location>
</feature>
<protein>
    <submittedName>
        <fullName evidence="2">Carbohydrate ABC transporter substrate-binding protein (CUT1 family)</fullName>
    </submittedName>
</protein>
<comment type="caution">
    <text evidence="2">The sequence shown here is derived from an EMBL/GenBank/DDBJ whole genome shotgun (WGS) entry which is preliminary data.</text>
</comment>
<evidence type="ECO:0000313" key="3">
    <source>
        <dbReference type="Proteomes" id="UP000245845"/>
    </source>
</evidence>